<gene>
    <name evidence="1" type="ORF">KHLLAP_LOCUS2825</name>
</gene>
<dbReference type="SUPFAM" id="SSF49777">
    <property type="entry name" value="PEBP-like"/>
    <property type="match status" value="1"/>
</dbReference>
<dbReference type="Proteomes" id="UP001295740">
    <property type="component" value="Unassembled WGS sequence"/>
</dbReference>
<dbReference type="GO" id="GO:0030162">
    <property type="term" value="P:regulation of proteolysis"/>
    <property type="evidence" value="ECO:0007669"/>
    <property type="project" value="TreeGrafter"/>
</dbReference>
<dbReference type="InterPro" id="IPR008914">
    <property type="entry name" value="PEBP"/>
</dbReference>
<protein>
    <submittedName>
        <fullName evidence="1">Uu.00g097510.m01.CDS01</fullName>
    </submittedName>
</protein>
<accession>A0AAI8VCY9</accession>
<dbReference type="Gene3D" id="3.90.280.10">
    <property type="entry name" value="PEBP-like"/>
    <property type="match status" value="1"/>
</dbReference>
<comment type="caution">
    <text evidence="1">The sequence shown here is derived from an EMBL/GenBank/DDBJ whole genome shotgun (WGS) entry which is preliminary data.</text>
</comment>
<dbReference type="CDD" id="cd00866">
    <property type="entry name" value="PEBP_euk"/>
    <property type="match status" value="1"/>
</dbReference>
<dbReference type="EMBL" id="CAUWAG010000004">
    <property type="protein sequence ID" value="CAJ2502357.1"/>
    <property type="molecule type" value="Genomic_DNA"/>
</dbReference>
<organism evidence="1 2">
    <name type="scientific">Anthostomella pinea</name>
    <dbReference type="NCBI Taxonomy" id="933095"/>
    <lineage>
        <taxon>Eukaryota</taxon>
        <taxon>Fungi</taxon>
        <taxon>Dikarya</taxon>
        <taxon>Ascomycota</taxon>
        <taxon>Pezizomycotina</taxon>
        <taxon>Sordariomycetes</taxon>
        <taxon>Xylariomycetidae</taxon>
        <taxon>Xylariales</taxon>
        <taxon>Xylariaceae</taxon>
        <taxon>Anthostomella</taxon>
    </lineage>
</organism>
<dbReference type="GO" id="GO:0030414">
    <property type="term" value="F:peptidase inhibitor activity"/>
    <property type="evidence" value="ECO:0007669"/>
    <property type="project" value="TreeGrafter"/>
</dbReference>
<evidence type="ECO:0000313" key="1">
    <source>
        <dbReference type="EMBL" id="CAJ2502357.1"/>
    </source>
</evidence>
<dbReference type="GO" id="GO:0046578">
    <property type="term" value="P:regulation of Ras protein signal transduction"/>
    <property type="evidence" value="ECO:0007669"/>
    <property type="project" value="TreeGrafter"/>
</dbReference>
<dbReference type="Pfam" id="PF01161">
    <property type="entry name" value="PBP"/>
    <property type="match status" value="1"/>
</dbReference>
<dbReference type="InterPro" id="IPR036610">
    <property type="entry name" value="PEBP-like_sf"/>
</dbReference>
<dbReference type="InterPro" id="IPR035810">
    <property type="entry name" value="PEBP_euk"/>
</dbReference>
<keyword evidence="2" id="KW-1185">Reference proteome</keyword>
<name>A0AAI8VCY9_9PEZI</name>
<dbReference type="PANTHER" id="PTHR11362:SF78">
    <property type="entry name" value="PROTEASE INHIBITOR"/>
    <property type="match status" value="1"/>
</dbReference>
<dbReference type="AlphaFoldDB" id="A0AAI8VCY9"/>
<dbReference type="GO" id="GO:0005543">
    <property type="term" value="F:phospholipid binding"/>
    <property type="evidence" value="ECO:0007669"/>
    <property type="project" value="TreeGrafter"/>
</dbReference>
<dbReference type="PANTHER" id="PTHR11362">
    <property type="entry name" value="PHOSPHATIDYLETHANOLAMINE-BINDING PROTEIN"/>
    <property type="match status" value="1"/>
</dbReference>
<sequence length="174" mass="18550">MPTNKSANDALAGLAKGGEKLGLVVGGKNIEPGQYIPKAEAQTAPEISLPNAGGEYIVVSLDMDAPFPSFNLLGPIHHWTQPGFTPTTPGEAALSSGNTPFIANYIGPAPPPGSGPHRYVFFLYQQPEAFDGKAYAPPNGQTVPNMKRMRYDLDDFEQKAKLGPIVACNYFTSN</sequence>
<evidence type="ECO:0000313" key="2">
    <source>
        <dbReference type="Proteomes" id="UP001295740"/>
    </source>
</evidence>
<reference evidence="1" key="1">
    <citation type="submission" date="2023-10" db="EMBL/GenBank/DDBJ databases">
        <authorList>
            <person name="Hackl T."/>
        </authorList>
    </citation>
    <scope>NUCLEOTIDE SEQUENCE</scope>
</reference>
<proteinExistence type="predicted"/>